<evidence type="ECO:0000256" key="1">
    <source>
        <dbReference type="ARBA" id="ARBA00009477"/>
    </source>
</evidence>
<dbReference type="PANTHER" id="PTHR30469:SF16">
    <property type="entry name" value="HAE1 FAMILY EFFLUX PUMP MFP COMPONENT"/>
    <property type="match status" value="1"/>
</dbReference>
<accession>A0ABT3DQR1</accession>
<dbReference type="InterPro" id="IPR058637">
    <property type="entry name" value="YknX-like_C"/>
</dbReference>
<dbReference type="Pfam" id="PF25954">
    <property type="entry name" value="Beta-barrel_RND_2"/>
    <property type="match status" value="1"/>
</dbReference>
<evidence type="ECO:0000256" key="3">
    <source>
        <dbReference type="SAM" id="SignalP"/>
    </source>
</evidence>
<comment type="caution">
    <text evidence="7">The sequence shown here is derived from an EMBL/GenBank/DDBJ whole genome shotgun (WGS) entry which is preliminary data.</text>
</comment>
<dbReference type="RefSeq" id="WP_267082990.1">
    <property type="nucleotide sequence ID" value="NZ_CP099530.1"/>
</dbReference>
<dbReference type="Gene3D" id="2.40.420.20">
    <property type="match status" value="1"/>
</dbReference>
<feature type="domain" description="CzcB-like barrel-sandwich hybrid" evidence="5">
    <location>
        <begin position="65"/>
        <end position="190"/>
    </location>
</feature>
<dbReference type="InterPro" id="IPR006143">
    <property type="entry name" value="RND_pump_MFP"/>
</dbReference>
<dbReference type="Gene3D" id="2.40.50.100">
    <property type="match status" value="1"/>
</dbReference>
<dbReference type="Pfam" id="PF25973">
    <property type="entry name" value="BSH_CzcB"/>
    <property type="match status" value="1"/>
</dbReference>
<name>A0ABT3DQR1_9XANT</name>
<organism evidence="7 8">
    <name type="scientific">Xanthomonas sacchari</name>
    <dbReference type="NCBI Taxonomy" id="56458"/>
    <lineage>
        <taxon>Bacteria</taxon>
        <taxon>Pseudomonadati</taxon>
        <taxon>Pseudomonadota</taxon>
        <taxon>Gammaproteobacteria</taxon>
        <taxon>Lysobacterales</taxon>
        <taxon>Lysobacteraceae</taxon>
        <taxon>Xanthomonas</taxon>
    </lineage>
</organism>
<keyword evidence="8" id="KW-1185">Reference proteome</keyword>
<feature type="region of interest" description="Disordered" evidence="2">
    <location>
        <begin position="347"/>
        <end position="369"/>
    </location>
</feature>
<dbReference type="PANTHER" id="PTHR30469">
    <property type="entry name" value="MULTIDRUG RESISTANCE PROTEIN MDTA"/>
    <property type="match status" value="1"/>
</dbReference>
<dbReference type="InterPro" id="IPR058647">
    <property type="entry name" value="BSH_CzcB-like"/>
</dbReference>
<dbReference type="SUPFAM" id="SSF111369">
    <property type="entry name" value="HlyD-like secretion proteins"/>
    <property type="match status" value="1"/>
</dbReference>
<dbReference type="Gene3D" id="2.40.30.170">
    <property type="match status" value="1"/>
</dbReference>
<evidence type="ECO:0000259" key="5">
    <source>
        <dbReference type="Pfam" id="PF25973"/>
    </source>
</evidence>
<evidence type="ECO:0000313" key="8">
    <source>
        <dbReference type="Proteomes" id="UP001320843"/>
    </source>
</evidence>
<evidence type="ECO:0000259" key="4">
    <source>
        <dbReference type="Pfam" id="PF25954"/>
    </source>
</evidence>
<reference evidence="7 8" key="1">
    <citation type="submission" date="2022-06" db="EMBL/GenBank/DDBJ databases">
        <title>Dynamics of rice microbiomes reveals core vertical transmitted seed endophytes.</title>
        <authorList>
            <person name="Liao K."/>
            <person name="Zhang X."/>
        </authorList>
    </citation>
    <scope>NUCLEOTIDE SEQUENCE [LARGE SCALE GENOMIC DNA]</scope>
    <source>
        <strain evidence="7 8">YT10-10-1</strain>
    </source>
</reference>
<gene>
    <name evidence="7" type="ORF">NB700_000387</name>
</gene>
<protein>
    <submittedName>
        <fullName evidence="7">Multidrug resistance protein MdtA</fullName>
    </submittedName>
</protein>
<evidence type="ECO:0000259" key="6">
    <source>
        <dbReference type="Pfam" id="PF25989"/>
    </source>
</evidence>
<dbReference type="Gene3D" id="1.10.287.470">
    <property type="entry name" value="Helix hairpin bin"/>
    <property type="match status" value="1"/>
</dbReference>
<dbReference type="PROSITE" id="PS51257">
    <property type="entry name" value="PROKAR_LIPOPROTEIN"/>
    <property type="match status" value="1"/>
</dbReference>
<proteinExistence type="inferred from homology"/>
<dbReference type="NCBIfam" id="TIGR01730">
    <property type="entry name" value="RND_mfp"/>
    <property type="match status" value="1"/>
</dbReference>
<dbReference type="Proteomes" id="UP001320843">
    <property type="component" value="Unassembled WGS sequence"/>
</dbReference>
<feature type="domain" description="CusB-like beta-barrel" evidence="4">
    <location>
        <begin position="194"/>
        <end position="269"/>
    </location>
</feature>
<sequence>MPHRPRAGVRLVCLLLSSLALAGCGKAPAPAAASAAIPVTLQTVQPREWNDSLAALGTVKARESVTLTAKVSEIVERVHFESGQEVAAGAPLVTLRGQGQQAALREAEATYTEAEQLYRRQSELVGRQLVSRAQLDTQRALRDAAQARVLQMRAEIGDRSVRAPFAGVLGLRQVSPGALLTPDATIATLDDVAQVYVDFQVPEAALSTVKAGDAVGGRSVAYPGRAFDGKVATVDARVDSATRAVTVRAAFDNADRALRPGMLMDVRLYRPARQALVIPEIAVVQVGRDAFVYRVGVDANVARADVRTGARRDGLVEIVEGLQPGQRIVVEGTGKLRPGVTVVDARSTAAAAPATTGPSPGSGAAERAR</sequence>
<feature type="signal peptide" evidence="3">
    <location>
        <begin position="1"/>
        <end position="22"/>
    </location>
</feature>
<evidence type="ECO:0000256" key="2">
    <source>
        <dbReference type="SAM" id="MobiDB-lite"/>
    </source>
</evidence>
<feature type="domain" description="YknX-like C-terminal permuted SH3-like" evidence="6">
    <location>
        <begin position="275"/>
        <end position="342"/>
    </location>
</feature>
<evidence type="ECO:0000313" key="7">
    <source>
        <dbReference type="EMBL" id="MCW0397831.1"/>
    </source>
</evidence>
<comment type="similarity">
    <text evidence="1">Belongs to the membrane fusion protein (MFP) (TC 8.A.1) family.</text>
</comment>
<feature type="chain" id="PRO_5045170681" evidence="3">
    <location>
        <begin position="23"/>
        <end position="369"/>
    </location>
</feature>
<dbReference type="EMBL" id="JANFWR010000002">
    <property type="protein sequence ID" value="MCW0397831.1"/>
    <property type="molecule type" value="Genomic_DNA"/>
</dbReference>
<keyword evidence="3" id="KW-0732">Signal</keyword>
<dbReference type="InterPro" id="IPR058792">
    <property type="entry name" value="Beta-barrel_RND_2"/>
</dbReference>
<dbReference type="Pfam" id="PF25989">
    <property type="entry name" value="YknX_C"/>
    <property type="match status" value="1"/>
</dbReference>